<proteinExistence type="predicted"/>
<reference evidence="1" key="1">
    <citation type="submission" date="2020-08" db="EMBL/GenBank/DDBJ databases">
        <title>Genome sequencing and assembly of the red palm weevil Rhynchophorus ferrugineus.</title>
        <authorList>
            <person name="Dias G.B."/>
            <person name="Bergman C.M."/>
            <person name="Manee M."/>
        </authorList>
    </citation>
    <scope>NUCLEOTIDE SEQUENCE</scope>
    <source>
        <strain evidence="1">AA-2017</strain>
        <tissue evidence="1">Whole larva</tissue>
    </source>
</reference>
<dbReference type="AlphaFoldDB" id="A0A834II21"/>
<evidence type="ECO:0000313" key="1">
    <source>
        <dbReference type="EMBL" id="KAF7274497.1"/>
    </source>
</evidence>
<dbReference type="EMBL" id="JAACXV010012716">
    <property type="protein sequence ID" value="KAF7274497.1"/>
    <property type="molecule type" value="Genomic_DNA"/>
</dbReference>
<name>A0A834II21_RHYFE</name>
<protein>
    <submittedName>
        <fullName evidence="1">Uncharacterized protein</fullName>
    </submittedName>
</protein>
<dbReference type="OrthoDB" id="8193444at2759"/>
<comment type="caution">
    <text evidence="1">The sequence shown here is derived from an EMBL/GenBank/DDBJ whole genome shotgun (WGS) entry which is preliminary data.</text>
</comment>
<sequence>MRQLKPVEVTNHAKEKPYVSADIQEVPFFSKEAHHTRSPSESCTEKKSISKLESHIYEEHSYFQPAIRPIYRIQNFPRPAR</sequence>
<gene>
    <name evidence="1" type="ORF">GWI33_012851</name>
</gene>
<evidence type="ECO:0000313" key="2">
    <source>
        <dbReference type="Proteomes" id="UP000625711"/>
    </source>
</evidence>
<keyword evidence="2" id="KW-1185">Reference proteome</keyword>
<accession>A0A834II21</accession>
<dbReference type="Proteomes" id="UP000625711">
    <property type="component" value="Unassembled WGS sequence"/>
</dbReference>
<organism evidence="1 2">
    <name type="scientific">Rhynchophorus ferrugineus</name>
    <name type="common">Red palm weevil</name>
    <name type="synonym">Curculio ferrugineus</name>
    <dbReference type="NCBI Taxonomy" id="354439"/>
    <lineage>
        <taxon>Eukaryota</taxon>
        <taxon>Metazoa</taxon>
        <taxon>Ecdysozoa</taxon>
        <taxon>Arthropoda</taxon>
        <taxon>Hexapoda</taxon>
        <taxon>Insecta</taxon>
        <taxon>Pterygota</taxon>
        <taxon>Neoptera</taxon>
        <taxon>Endopterygota</taxon>
        <taxon>Coleoptera</taxon>
        <taxon>Polyphaga</taxon>
        <taxon>Cucujiformia</taxon>
        <taxon>Curculionidae</taxon>
        <taxon>Dryophthorinae</taxon>
        <taxon>Rhynchophorus</taxon>
    </lineage>
</organism>